<dbReference type="InterPro" id="IPR030190">
    <property type="entry name" value="MacA_alpha-hairpin_sf"/>
</dbReference>
<feature type="compositionally biased region" description="Basic and acidic residues" evidence="3">
    <location>
        <begin position="76"/>
        <end position="97"/>
    </location>
</feature>
<evidence type="ECO:0000256" key="4">
    <source>
        <dbReference type="SAM" id="Phobius"/>
    </source>
</evidence>
<reference evidence="7 8" key="1">
    <citation type="submission" date="2018-02" db="EMBL/GenBank/DDBJ databases">
        <title>Solimicrobium silvestre gen. nov., sp. nov., isolated from alpine forest soil.</title>
        <authorList>
            <person name="Margesin R."/>
            <person name="Albuquerque L."/>
            <person name="Zhang D.-C."/>
            <person name="Froufe H.J.C."/>
            <person name="Severino R."/>
            <person name="Roxo I."/>
            <person name="Egas C."/>
            <person name="Da Costa M.S."/>
        </authorList>
    </citation>
    <scope>NUCLEOTIDE SEQUENCE [LARGE SCALE GENOMIC DNA]</scope>
    <source>
        <strain evidence="7 8">S20-91</strain>
    </source>
</reference>
<keyword evidence="4" id="KW-1133">Transmembrane helix</keyword>
<protein>
    <submittedName>
        <fullName evidence="7">Multidrug resistance efflux pump</fullName>
    </submittedName>
</protein>
<dbReference type="Gene3D" id="6.10.140.1990">
    <property type="match status" value="1"/>
</dbReference>
<dbReference type="PANTHER" id="PTHR30386:SF19">
    <property type="entry name" value="MULTIDRUG EXPORT PROTEIN EMRA-RELATED"/>
    <property type="match status" value="1"/>
</dbReference>
<feature type="compositionally biased region" description="Basic and acidic residues" evidence="3">
    <location>
        <begin position="1"/>
        <end position="28"/>
    </location>
</feature>
<organism evidence="7 8">
    <name type="scientific">Solimicrobium silvestre</name>
    <dbReference type="NCBI Taxonomy" id="2099400"/>
    <lineage>
        <taxon>Bacteria</taxon>
        <taxon>Pseudomonadati</taxon>
        <taxon>Pseudomonadota</taxon>
        <taxon>Betaproteobacteria</taxon>
        <taxon>Burkholderiales</taxon>
        <taxon>Oxalobacteraceae</taxon>
        <taxon>Solimicrobium</taxon>
    </lineage>
</organism>
<feature type="domain" description="Multidrug resistance protein MdtA-like barrel-sandwich hybrid" evidence="5">
    <location>
        <begin position="141"/>
        <end position="343"/>
    </location>
</feature>
<dbReference type="InterPro" id="IPR058625">
    <property type="entry name" value="MdtA-like_BSH"/>
</dbReference>
<dbReference type="PANTHER" id="PTHR30386">
    <property type="entry name" value="MEMBRANE FUSION SUBUNIT OF EMRAB-TOLC MULTIDRUG EFFLUX PUMP"/>
    <property type="match status" value="1"/>
</dbReference>
<comment type="caution">
    <text evidence="7">The sequence shown here is derived from an EMBL/GenBank/DDBJ whole genome shotgun (WGS) entry which is preliminary data.</text>
</comment>
<evidence type="ECO:0000256" key="2">
    <source>
        <dbReference type="SAM" id="Coils"/>
    </source>
</evidence>
<dbReference type="Proteomes" id="UP000237839">
    <property type="component" value="Unassembled WGS sequence"/>
</dbReference>
<feature type="coiled-coil region" evidence="2">
    <location>
        <begin position="280"/>
        <end position="307"/>
    </location>
</feature>
<dbReference type="GO" id="GO:1990195">
    <property type="term" value="C:macrolide transmembrane transporter complex"/>
    <property type="evidence" value="ECO:0007669"/>
    <property type="project" value="InterPro"/>
</dbReference>
<dbReference type="GO" id="GO:0030313">
    <property type="term" value="C:cell envelope"/>
    <property type="evidence" value="ECO:0007669"/>
    <property type="project" value="UniProtKB-SubCell"/>
</dbReference>
<evidence type="ECO:0000259" key="6">
    <source>
        <dbReference type="Pfam" id="PF25963"/>
    </source>
</evidence>
<name>A0A2S9GTN1_9BURK</name>
<gene>
    <name evidence="7" type="ORF">S2091_4258</name>
</gene>
<evidence type="ECO:0000256" key="1">
    <source>
        <dbReference type="ARBA" id="ARBA00004196"/>
    </source>
</evidence>
<evidence type="ECO:0000313" key="7">
    <source>
        <dbReference type="EMBL" id="PRC91070.1"/>
    </source>
</evidence>
<proteinExistence type="predicted"/>
<keyword evidence="8" id="KW-1185">Reference proteome</keyword>
<dbReference type="GO" id="GO:1990961">
    <property type="term" value="P:xenobiotic detoxification by transmembrane export across the plasma membrane"/>
    <property type="evidence" value="ECO:0007669"/>
    <property type="project" value="InterPro"/>
</dbReference>
<dbReference type="AlphaFoldDB" id="A0A2S9GTN1"/>
<evidence type="ECO:0000259" key="5">
    <source>
        <dbReference type="Pfam" id="PF25917"/>
    </source>
</evidence>
<dbReference type="SUPFAM" id="SSF111369">
    <property type="entry name" value="HlyD-like secretion proteins"/>
    <property type="match status" value="2"/>
</dbReference>
<dbReference type="InterPro" id="IPR050739">
    <property type="entry name" value="MFP"/>
</dbReference>
<dbReference type="Pfam" id="PF25963">
    <property type="entry name" value="Beta-barrel_AAEA"/>
    <property type="match status" value="1"/>
</dbReference>
<evidence type="ECO:0000313" key="8">
    <source>
        <dbReference type="Proteomes" id="UP000237839"/>
    </source>
</evidence>
<dbReference type="Gene3D" id="2.40.50.100">
    <property type="match status" value="1"/>
</dbReference>
<feature type="domain" description="p-hydroxybenzoic acid efflux pump subunit AaeA-like beta-barrel" evidence="6">
    <location>
        <begin position="347"/>
        <end position="420"/>
    </location>
</feature>
<sequence length="441" mass="48456">MHEDEHELDLNDDSNRNNESRPSVKEINDLALVNKKRHGRRATDPVYSVLSQQPVEANAETGMDSENGSKIQATPVKKEKTEDAGKPEDEDKKDDAKPRSKTPLIILAIVILILAIIAFIWWFDTRNQISTDDAYTDGNAVVMAPIVSGYVSSLLVNDNAFVHKGDVLVEIDSRDYAAVRDDAAAQVGLAQAQLESSKIALEMAKVQYPMQLAQAQAQENSALANLKKAQFTYDRQHAVDRRATTDENIDSANSAQAIAKANVDSANAQLKIAALVRQQLLQSQNKVTISQEQLRQAKAKLAATELNVAYCKIIAPSDGWITKRNVQLGSFLAAGTPMFILVNTDIWVTANFKESQLERMHVGDEVNMTVDAYPNRQLHGHVDSIQLGSGSRFAAFPTENATGNFVKIVQRVPVKIVIDRGLDPHQPLSLGLSISPVVLFK</sequence>
<dbReference type="Gene3D" id="2.40.30.170">
    <property type="match status" value="1"/>
</dbReference>
<feature type="region of interest" description="Disordered" evidence="3">
    <location>
        <begin position="1"/>
        <end position="97"/>
    </location>
</feature>
<dbReference type="EMBL" id="PUGF01000030">
    <property type="protein sequence ID" value="PRC91070.1"/>
    <property type="molecule type" value="Genomic_DNA"/>
</dbReference>
<keyword evidence="4" id="KW-0472">Membrane</keyword>
<keyword evidence="2" id="KW-0175">Coiled coil</keyword>
<keyword evidence="4" id="KW-0812">Transmembrane</keyword>
<feature type="transmembrane region" description="Helical" evidence="4">
    <location>
        <begin position="102"/>
        <end position="123"/>
    </location>
</feature>
<dbReference type="InterPro" id="IPR058634">
    <property type="entry name" value="AaeA-lik-b-barrel"/>
</dbReference>
<dbReference type="GO" id="GO:0019898">
    <property type="term" value="C:extrinsic component of membrane"/>
    <property type="evidence" value="ECO:0007669"/>
    <property type="project" value="InterPro"/>
</dbReference>
<evidence type="ECO:0000256" key="3">
    <source>
        <dbReference type="SAM" id="MobiDB-lite"/>
    </source>
</evidence>
<dbReference type="Pfam" id="PF25917">
    <property type="entry name" value="BSH_RND"/>
    <property type="match status" value="1"/>
</dbReference>
<accession>A0A2S9GTN1</accession>
<comment type="subcellular location">
    <subcellularLocation>
        <location evidence="1">Cell envelope</location>
    </subcellularLocation>
</comment>